<dbReference type="AlphaFoldDB" id="A0AAN8CU17"/>
<evidence type="ECO:0000313" key="2">
    <source>
        <dbReference type="Proteomes" id="UP001335648"/>
    </source>
</evidence>
<organism evidence="1 2">
    <name type="scientific">Champsocephalus esox</name>
    <name type="common">pike icefish</name>
    <dbReference type="NCBI Taxonomy" id="159716"/>
    <lineage>
        <taxon>Eukaryota</taxon>
        <taxon>Metazoa</taxon>
        <taxon>Chordata</taxon>
        <taxon>Craniata</taxon>
        <taxon>Vertebrata</taxon>
        <taxon>Euteleostomi</taxon>
        <taxon>Actinopterygii</taxon>
        <taxon>Neopterygii</taxon>
        <taxon>Teleostei</taxon>
        <taxon>Neoteleostei</taxon>
        <taxon>Acanthomorphata</taxon>
        <taxon>Eupercaria</taxon>
        <taxon>Perciformes</taxon>
        <taxon>Notothenioidei</taxon>
        <taxon>Channichthyidae</taxon>
        <taxon>Champsocephalus</taxon>
    </lineage>
</organism>
<dbReference type="EMBL" id="JAULUE010002048">
    <property type="protein sequence ID" value="KAK5909977.1"/>
    <property type="molecule type" value="Genomic_DNA"/>
</dbReference>
<keyword evidence="2" id="KW-1185">Reference proteome</keyword>
<dbReference type="Proteomes" id="UP001335648">
    <property type="component" value="Unassembled WGS sequence"/>
</dbReference>
<proteinExistence type="predicted"/>
<accession>A0AAN8CU17</accession>
<protein>
    <submittedName>
        <fullName evidence="1">Uncharacterized protein</fullName>
    </submittedName>
</protein>
<gene>
    <name evidence="1" type="ORF">CesoFtcFv8_003858</name>
</gene>
<reference evidence="1 2" key="1">
    <citation type="journal article" date="2023" name="Mol. Biol. Evol.">
        <title>Genomics of Secondarily Temperate Adaptation in the Only Non-Antarctic Icefish.</title>
        <authorList>
            <person name="Rivera-Colon A.G."/>
            <person name="Rayamajhi N."/>
            <person name="Minhas B.F."/>
            <person name="Madrigal G."/>
            <person name="Bilyk K.T."/>
            <person name="Yoon V."/>
            <person name="Hune M."/>
            <person name="Gregory S."/>
            <person name="Cheng C.H.C."/>
            <person name="Catchen J.M."/>
        </authorList>
    </citation>
    <scope>NUCLEOTIDE SEQUENCE [LARGE SCALE GENOMIC DNA]</scope>
    <source>
        <strain evidence="1">JC2023a</strain>
    </source>
</reference>
<sequence>MRIIPAAAVSYYFEDRLSCLSRKPVAMPITAEVRDEGWEAGQTRASGQDEGHVEHSVNRARLILRIRPFLALEHR</sequence>
<comment type="caution">
    <text evidence="1">The sequence shown here is derived from an EMBL/GenBank/DDBJ whole genome shotgun (WGS) entry which is preliminary data.</text>
</comment>
<name>A0AAN8CU17_9TELE</name>
<evidence type="ECO:0000313" key="1">
    <source>
        <dbReference type="EMBL" id="KAK5909977.1"/>
    </source>
</evidence>